<feature type="domain" description="ASCH" evidence="2">
    <location>
        <begin position="398"/>
        <end position="487"/>
    </location>
</feature>
<feature type="region of interest" description="Disordered" evidence="1">
    <location>
        <begin position="84"/>
        <end position="115"/>
    </location>
</feature>
<dbReference type="InterPro" id="IPR056994">
    <property type="entry name" value="TRI4_N"/>
</dbReference>
<dbReference type="PANTHER" id="PTHR12963:SF4">
    <property type="entry name" value="ACTIVATING SIGNAL COINTEGRATOR 1"/>
    <property type="match status" value="1"/>
</dbReference>
<dbReference type="PANTHER" id="PTHR12963">
    <property type="entry name" value="THYROID RECEPTOR INTERACTING PROTEIN RELATED"/>
    <property type="match status" value="1"/>
</dbReference>
<dbReference type="CDD" id="cd06554">
    <property type="entry name" value="ASCH_ASC-1_like"/>
    <property type="match status" value="1"/>
</dbReference>
<sequence>MLSLENWACRELDNLGLPDPEIIVRYLEPLENSGEVREYLESMLDKSKTDHRKFIEEFVNRQEAAKNSVDSRFYRKPDFEDIGGIKVQGSNNDNKKNKQKTTKDGGKGVNDVPVSSKKTLNEDAKKKNKFVSLYTDEGANRDVVMLSGRHKCECQASKHGLVNNCMSCGRIVCDQEGAGPCSFCGTLVVSRDQKEVLSRGSRKSEQLQKKLFSDKNAVVNESSGKLVISESLQKAIDHKNKLLEFDKTSEKRTKVYDDESDYFSTNSKWLSESDREKLQKREEELRKKRFERGAQKITLDFAGRKVMDAEEQENVYDPEDPIIKDILEGKSNDIYTAFEEVDPESYNAIQLTRPVFVNQDDKGTVKSSNKNHVFRWDDVRHRLQDAELQIMSDDGMCLSMHQPWASLLVCGIKMHEGRQWYSSHRGRLWIASAAKIPTAEEIQTLEQHYQAFFQGQDLKFPKDYSTGCLLGCVDVDDVLPQEEYRQKYPDGDSDSPYVFICTNPQEMLFKFPLKGQHKIYKLDSKIHQAAKKQLFGR</sequence>
<organism evidence="6 7">
    <name type="scientific">Meganyctiphanes norvegica</name>
    <name type="common">Northern krill</name>
    <name type="synonym">Thysanopoda norvegica</name>
    <dbReference type="NCBI Taxonomy" id="48144"/>
    <lineage>
        <taxon>Eukaryota</taxon>
        <taxon>Metazoa</taxon>
        <taxon>Ecdysozoa</taxon>
        <taxon>Arthropoda</taxon>
        <taxon>Crustacea</taxon>
        <taxon>Multicrustacea</taxon>
        <taxon>Malacostraca</taxon>
        <taxon>Eumalacostraca</taxon>
        <taxon>Eucarida</taxon>
        <taxon>Euphausiacea</taxon>
        <taxon>Euphausiidae</taxon>
        <taxon>Meganyctiphanes</taxon>
    </lineage>
</organism>
<dbReference type="Pfam" id="PF04266">
    <property type="entry name" value="ASCH"/>
    <property type="match status" value="1"/>
</dbReference>
<feature type="compositionally biased region" description="Basic and acidic residues" evidence="1">
    <location>
        <begin position="93"/>
        <end position="106"/>
    </location>
</feature>
<proteinExistence type="predicted"/>
<dbReference type="SUPFAM" id="SSF88697">
    <property type="entry name" value="PUA domain-like"/>
    <property type="match status" value="1"/>
</dbReference>
<evidence type="ECO:0000313" key="6">
    <source>
        <dbReference type="EMBL" id="CAL4061152.1"/>
    </source>
</evidence>
<keyword evidence="7" id="KW-1185">Reference proteome</keyword>
<dbReference type="Pfam" id="PF23135">
    <property type="entry name" value="TRI4_N"/>
    <property type="match status" value="1"/>
</dbReference>
<dbReference type="InterPro" id="IPR015947">
    <property type="entry name" value="PUA-like_sf"/>
</dbReference>
<feature type="domain" description="TRIP4/RQT4 C2HC5-type zinc finger" evidence="3">
    <location>
        <begin position="150"/>
        <end position="195"/>
    </location>
</feature>
<feature type="domain" description="Activating signal cointegrator 1 N-terminal" evidence="5">
    <location>
        <begin position="4"/>
        <end position="62"/>
    </location>
</feature>
<accession>A0AAV2PLE0</accession>
<feature type="domain" description="Activating signal cointegrator 1 third" evidence="4">
    <location>
        <begin position="258"/>
        <end position="308"/>
    </location>
</feature>
<evidence type="ECO:0000259" key="2">
    <source>
        <dbReference type="Pfam" id="PF04266"/>
    </source>
</evidence>
<dbReference type="EMBL" id="CAXKWB010000544">
    <property type="protein sequence ID" value="CAL4061152.1"/>
    <property type="molecule type" value="Genomic_DNA"/>
</dbReference>
<dbReference type="GO" id="GO:0005634">
    <property type="term" value="C:nucleus"/>
    <property type="evidence" value="ECO:0007669"/>
    <property type="project" value="InterPro"/>
</dbReference>
<dbReference type="GO" id="GO:0072344">
    <property type="term" value="P:rescue of stalled ribosome"/>
    <property type="evidence" value="ECO:0007669"/>
    <property type="project" value="InterPro"/>
</dbReference>
<dbReference type="Pfam" id="PF06221">
    <property type="entry name" value="zf-C2HC5"/>
    <property type="match status" value="1"/>
</dbReference>
<evidence type="ECO:0000256" key="1">
    <source>
        <dbReference type="SAM" id="MobiDB-lite"/>
    </source>
</evidence>
<evidence type="ECO:0000259" key="5">
    <source>
        <dbReference type="Pfam" id="PF23135"/>
    </source>
</evidence>
<dbReference type="FunFam" id="2.30.130.30:FF:000006">
    <property type="entry name" value="Putative_zinc_finger_motif_-_C2HC5-type /ASCH_domain_containing_protein_-_putative"/>
    <property type="match status" value="1"/>
</dbReference>
<reference evidence="6 7" key="1">
    <citation type="submission" date="2024-05" db="EMBL/GenBank/DDBJ databases">
        <authorList>
            <person name="Wallberg A."/>
        </authorList>
    </citation>
    <scope>NUCLEOTIDE SEQUENCE [LARGE SCALE GENOMIC DNA]</scope>
</reference>
<dbReference type="AlphaFoldDB" id="A0AAV2PLE0"/>
<evidence type="ECO:0000259" key="4">
    <source>
        <dbReference type="Pfam" id="PF23134"/>
    </source>
</evidence>
<name>A0AAV2PLE0_MEGNR</name>
<gene>
    <name evidence="6" type="ORF">MNOR_LOCUS1902</name>
</gene>
<evidence type="ECO:0008006" key="8">
    <source>
        <dbReference type="Google" id="ProtNLM"/>
    </source>
</evidence>
<dbReference type="Pfam" id="PF23134">
    <property type="entry name" value="TRIP4_3rd"/>
    <property type="match status" value="1"/>
</dbReference>
<dbReference type="InterPro" id="IPR007374">
    <property type="entry name" value="ASCH_domain"/>
</dbReference>
<evidence type="ECO:0000259" key="3">
    <source>
        <dbReference type="Pfam" id="PF06221"/>
    </source>
</evidence>
<dbReference type="Gene3D" id="2.30.130.30">
    <property type="entry name" value="Hypothetical protein"/>
    <property type="match status" value="1"/>
</dbReference>
<dbReference type="GO" id="GO:0008270">
    <property type="term" value="F:zinc ion binding"/>
    <property type="evidence" value="ECO:0007669"/>
    <property type="project" value="InterPro"/>
</dbReference>
<dbReference type="GO" id="GO:0180022">
    <property type="term" value="C:RQC-trigger complex"/>
    <property type="evidence" value="ECO:0007669"/>
    <property type="project" value="InterPro"/>
</dbReference>
<dbReference type="Proteomes" id="UP001497623">
    <property type="component" value="Unassembled WGS sequence"/>
</dbReference>
<comment type="caution">
    <text evidence="6">The sequence shown here is derived from an EMBL/GenBank/DDBJ whole genome shotgun (WGS) entry which is preliminary data.</text>
</comment>
<dbReference type="InterPro" id="IPR009349">
    <property type="entry name" value="TRIP4/RQT4_C2HC5_Znf"/>
</dbReference>
<dbReference type="InterPro" id="IPR056993">
    <property type="entry name" value="TRIP4_3rd_dom"/>
</dbReference>
<dbReference type="InterPro" id="IPR039128">
    <property type="entry name" value="TRIP4-like"/>
</dbReference>
<protein>
    <recommendedName>
        <fullName evidence="8">Activating signal cointegrator 1</fullName>
    </recommendedName>
</protein>
<evidence type="ECO:0000313" key="7">
    <source>
        <dbReference type="Proteomes" id="UP001497623"/>
    </source>
</evidence>